<dbReference type="OrthoDB" id="2325716at2759"/>
<dbReference type="EMBL" id="REGN01002401">
    <property type="protein sequence ID" value="RNA28358.1"/>
    <property type="molecule type" value="Genomic_DNA"/>
</dbReference>
<dbReference type="Proteomes" id="UP000276133">
    <property type="component" value="Unassembled WGS sequence"/>
</dbReference>
<name>A0A3M7RYC7_BRAPC</name>
<proteinExistence type="predicted"/>
<comment type="caution">
    <text evidence="1">The sequence shown here is derived from an EMBL/GenBank/DDBJ whole genome shotgun (WGS) entry which is preliminary data.</text>
</comment>
<keyword evidence="2" id="KW-1185">Reference proteome</keyword>
<gene>
    <name evidence="1" type="ORF">BpHYR1_047047</name>
</gene>
<dbReference type="Gene3D" id="3.40.50.300">
    <property type="entry name" value="P-loop containing nucleotide triphosphate hydrolases"/>
    <property type="match status" value="1"/>
</dbReference>
<reference evidence="1 2" key="1">
    <citation type="journal article" date="2018" name="Sci. Rep.">
        <title>Genomic signatures of local adaptation to the degree of environmental predictability in rotifers.</title>
        <authorList>
            <person name="Franch-Gras L."/>
            <person name="Hahn C."/>
            <person name="Garcia-Roger E.M."/>
            <person name="Carmona M.J."/>
            <person name="Serra M."/>
            <person name="Gomez A."/>
        </authorList>
    </citation>
    <scope>NUCLEOTIDE SEQUENCE [LARGE SCALE GENOMIC DNA]</scope>
    <source>
        <strain evidence="1">HYR1</strain>
    </source>
</reference>
<organism evidence="1 2">
    <name type="scientific">Brachionus plicatilis</name>
    <name type="common">Marine rotifer</name>
    <name type="synonym">Brachionus muelleri</name>
    <dbReference type="NCBI Taxonomy" id="10195"/>
    <lineage>
        <taxon>Eukaryota</taxon>
        <taxon>Metazoa</taxon>
        <taxon>Spiralia</taxon>
        <taxon>Gnathifera</taxon>
        <taxon>Rotifera</taxon>
        <taxon>Eurotatoria</taxon>
        <taxon>Monogononta</taxon>
        <taxon>Pseudotrocha</taxon>
        <taxon>Ploima</taxon>
        <taxon>Brachionidae</taxon>
        <taxon>Brachionus</taxon>
    </lineage>
</organism>
<accession>A0A3M7RYC7</accession>
<evidence type="ECO:0000313" key="2">
    <source>
        <dbReference type="Proteomes" id="UP000276133"/>
    </source>
</evidence>
<dbReference type="AlphaFoldDB" id="A0A3M7RYC7"/>
<sequence>MFLCVQIKSVAYYKLIKNNAFGQKLKQTKFEHSSHDNHFDQLNFFLMKKGVFKNNSNEKIAYSFVRLHKSYKDEYPTQVNTLEYLRDREINYFVPAEQLYRIKVDQCDETYFKNFALYYKKTFEKAVDEIVRENSQYSYDTLNEQVLYHLNYIKLSSINEVAPRTQSIIKLLTDYVLDNTFRQPFILTGDSGSGKTSIISTLASNLFLQLAANDYSSENIPHHAVVVRFIGIDGKCEYLRNLLYSICCQLQYIKTGSLAQMNLVPTNLKELKHFFRKFLTEDWDTDFNKPKRKIILILDSLQDLKKYDYSYKFDWLPKILNPLIKVIISVSSQSKELIERLNRKYSNRQCYGQVESLNYEQVEYMVKKLLSSKMYRLEPSQSDFIFNLIKTKNIPSLGVKIWSEEFLNWKSHTSTDECVLKDTLIKAMLDLRLKIDYFFW</sequence>
<dbReference type="SUPFAM" id="SSF52540">
    <property type="entry name" value="P-loop containing nucleoside triphosphate hydrolases"/>
    <property type="match status" value="1"/>
</dbReference>
<dbReference type="PANTHER" id="PTHR19871:SF14">
    <property type="entry name" value="DUF4062 DOMAIN-CONTAINING PROTEIN"/>
    <property type="match status" value="1"/>
</dbReference>
<dbReference type="PANTHER" id="PTHR19871">
    <property type="entry name" value="BETA TRANSDUCIN-RELATED PROTEIN"/>
    <property type="match status" value="1"/>
</dbReference>
<evidence type="ECO:0000313" key="1">
    <source>
        <dbReference type="EMBL" id="RNA28358.1"/>
    </source>
</evidence>
<dbReference type="InterPro" id="IPR027417">
    <property type="entry name" value="P-loop_NTPase"/>
</dbReference>
<dbReference type="InterPro" id="IPR052752">
    <property type="entry name" value="NACHT-WD_repeat"/>
</dbReference>
<dbReference type="STRING" id="10195.A0A3M7RYC7"/>
<protein>
    <submittedName>
        <fullName evidence="1">NACHT and WD repeat domain-containing 2-like</fullName>
    </submittedName>
</protein>